<feature type="compositionally biased region" description="Low complexity" evidence="8">
    <location>
        <begin position="361"/>
        <end position="372"/>
    </location>
</feature>
<keyword evidence="4" id="KW-0862">Zinc</keyword>
<evidence type="ECO:0000256" key="6">
    <source>
        <dbReference type="ARBA" id="ARBA00023163"/>
    </source>
</evidence>
<evidence type="ECO:0000313" key="10">
    <source>
        <dbReference type="EMBL" id="CAA2973881.1"/>
    </source>
</evidence>
<dbReference type="InterPro" id="IPR038108">
    <property type="entry name" value="RPN13_DEUBAD_sf"/>
</dbReference>
<evidence type="ECO:0000256" key="2">
    <source>
        <dbReference type="ARBA" id="ARBA00022723"/>
    </source>
</evidence>
<dbReference type="InterPro" id="IPR044589">
    <property type="entry name" value="GATA26/27"/>
</dbReference>
<organism evidence="10 11">
    <name type="scientific">Olea europaea subsp. europaea</name>
    <dbReference type="NCBI Taxonomy" id="158383"/>
    <lineage>
        <taxon>Eukaryota</taxon>
        <taxon>Viridiplantae</taxon>
        <taxon>Streptophyta</taxon>
        <taxon>Embryophyta</taxon>
        <taxon>Tracheophyta</taxon>
        <taxon>Spermatophyta</taxon>
        <taxon>Magnoliopsida</taxon>
        <taxon>eudicotyledons</taxon>
        <taxon>Gunneridae</taxon>
        <taxon>Pentapetalae</taxon>
        <taxon>asterids</taxon>
        <taxon>lamiids</taxon>
        <taxon>Lamiales</taxon>
        <taxon>Oleaceae</taxon>
        <taxon>Oleeae</taxon>
        <taxon>Olea</taxon>
    </lineage>
</organism>
<keyword evidence="3" id="KW-0863">Zinc-finger</keyword>
<dbReference type="Pfam" id="PF13919">
    <property type="entry name" value="ASXH"/>
    <property type="match status" value="1"/>
</dbReference>
<dbReference type="PANTHER" id="PTHR46855:SF1">
    <property type="entry name" value="GATA TRANSCRIPTION FACTOR 26"/>
    <property type="match status" value="1"/>
</dbReference>
<proteinExistence type="predicted"/>
<dbReference type="Gene3D" id="1.10.2020.20">
    <property type="match status" value="1"/>
</dbReference>
<keyword evidence="5" id="KW-0805">Transcription regulation</keyword>
<evidence type="ECO:0000256" key="8">
    <source>
        <dbReference type="SAM" id="MobiDB-lite"/>
    </source>
</evidence>
<evidence type="ECO:0000256" key="1">
    <source>
        <dbReference type="ARBA" id="ARBA00004123"/>
    </source>
</evidence>
<comment type="subcellular location">
    <subcellularLocation>
        <location evidence="1">Nucleus</location>
    </subcellularLocation>
</comment>
<evidence type="ECO:0000256" key="4">
    <source>
        <dbReference type="ARBA" id="ARBA00022833"/>
    </source>
</evidence>
<feature type="region of interest" description="Disordered" evidence="8">
    <location>
        <begin position="361"/>
        <end position="380"/>
    </location>
</feature>
<dbReference type="EMBL" id="CACTIH010002131">
    <property type="protein sequence ID" value="CAA2973881.1"/>
    <property type="molecule type" value="Genomic_DNA"/>
</dbReference>
<keyword evidence="11" id="KW-1185">Reference proteome</keyword>
<protein>
    <submittedName>
        <fullName evidence="10">GATA transcription factor 26-like</fullName>
    </submittedName>
</protein>
<name>A0A8S0R6D6_OLEEU</name>
<dbReference type="GO" id="GO:0005634">
    <property type="term" value="C:nucleus"/>
    <property type="evidence" value="ECO:0007669"/>
    <property type="project" value="UniProtKB-SubCell"/>
</dbReference>
<evidence type="ECO:0000256" key="7">
    <source>
        <dbReference type="ARBA" id="ARBA00023242"/>
    </source>
</evidence>
<reference evidence="10 11" key="1">
    <citation type="submission" date="2019-12" db="EMBL/GenBank/DDBJ databases">
        <authorList>
            <person name="Alioto T."/>
            <person name="Alioto T."/>
            <person name="Gomez Garrido J."/>
        </authorList>
    </citation>
    <scope>NUCLEOTIDE SEQUENCE [LARGE SCALE GENOMIC DNA]</scope>
</reference>
<sequence length="380" mass="42297">MVPSKKRTCFSRSKPSPFEKITKDLYTIWHEQQSSCFSGTSEEELLLESDKPMVSVETGHGSVLIRHPNAIAREEESEASSLPIDNKLHPICNAYSQRTTLPVRIKKPAGQGTEGHQIKRDKDQLEKLQMLRHHNSPLRYVDLQDILNFDKFVSHLTYDEQQQLLKILPSIDISAAPESLISMFDSPQFKENLSSFQKLLAEGVFDNSLSGVKTEDCRTLKKLALGNLTKSKWVEQYNVHKDVEGKNCIYGSETAGGLSAVVTGHSVNVKRSRDGLNSGLKTMMKSPRRVIIKSSNEQKEPIDSDGSCFSPKRLFSSPNDNGSLVLDSFRFADGSSEQDLLLDVPCNSSFPQAELLRPTSSFGAQASTSSSSVHPHLFRP</sequence>
<evidence type="ECO:0000256" key="5">
    <source>
        <dbReference type="ARBA" id="ARBA00023015"/>
    </source>
</evidence>
<evidence type="ECO:0000313" key="11">
    <source>
        <dbReference type="Proteomes" id="UP000594638"/>
    </source>
</evidence>
<dbReference type="InterPro" id="IPR028020">
    <property type="entry name" value="ASX_DEUBAD_dom"/>
</dbReference>
<dbReference type="PANTHER" id="PTHR46855">
    <property type="entry name" value="OSJNBB0038F03.10 PROTEIN"/>
    <property type="match status" value="1"/>
</dbReference>
<keyword evidence="7" id="KW-0539">Nucleus</keyword>
<dbReference type="InterPro" id="IPR044867">
    <property type="entry name" value="DEUBAD_dom"/>
</dbReference>
<accession>A0A8S0R6D6</accession>
<evidence type="ECO:0000259" key="9">
    <source>
        <dbReference type="PROSITE" id="PS51916"/>
    </source>
</evidence>
<keyword evidence="6" id="KW-0804">Transcription</keyword>
<dbReference type="GO" id="GO:0008270">
    <property type="term" value="F:zinc ion binding"/>
    <property type="evidence" value="ECO:0007669"/>
    <property type="project" value="UniProtKB-KW"/>
</dbReference>
<dbReference type="Proteomes" id="UP000594638">
    <property type="component" value="Unassembled WGS sequence"/>
</dbReference>
<dbReference type="Gramene" id="OE9A110199T1">
    <property type="protein sequence ID" value="OE9A110199C1"/>
    <property type="gene ID" value="OE9A110199"/>
</dbReference>
<dbReference type="OrthoDB" id="515401at2759"/>
<keyword evidence="2" id="KW-0479">Metal-binding</keyword>
<dbReference type="PROSITE" id="PS51916">
    <property type="entry name" value="DEUBAD"/>
    <property type="match status" value="1"/>
</dbReference>
<gene>
    <name evidence="10" type="ORF">OLEA9_A110199</name>
</gene>
<dbReference type="AlphaFoldDB" id="A0A8S0R6D6"/>
<evidence type="ECO:0000256" key="3">
    <source>
        <dbReference type="ARBA" id="ARBA00022771"/>
    </source>
</evidence>
<comment type="caution">
    <text evidence="10">The sequence shown here is derived from an EMBL/GenBank/DDBJ whole genome shotgun (WGS) entry which is preliminary data.</text>
</comment>
<feature type="domain" description="DEUBAD" evidence="9">
    <location>
        <begin position="134"/>
        <end position="245"/>
    </location>
</feature>